<dbReference type="GO" id="GO:0004674">
    <property type="term" value="F:protein serine/threonine kinase activity"/>
    <property type="evidence" value="ECO:0007669"/>
    <property type="project" value="UniProtKB-KW"/>
</dbReference>
<evidence type="ECO:0000256" key="4">
    <source>
        <dbReference type="ARBA" id="ARBA00022527"/>
    </source>
</evidence>
<evidence type="ECO:0000256" key="16">
    <source>
        <dbReference type="SAM" id="Phobius"/>
    </source>
</evidence>
<evidence type="ECO:0000256" key="15">
    <source>
        <dbReference type="SAM" id="MobiDB-lite"/>
    </source>
</evidence>
<comment type="catalytic activity">
    <reaction evidence="13">
        <text>L-seryl-[protein] + ATP = O-phospho-L-seryl-[protein] + ADP + H(+)</text>
        <dbReference type="Rhea" id="RHEA:17989"/>
        <dbReference type="Rhea" id="RHEA-COMP:9863"/>
        <dbReference type="Rhea" id="RHEA-COMP:11604"/>
        <dbReference type="ChEBI" id="CHEBI:15378"/>
        <dbReference type="ChEBI" id="CHEBI:29999"/>
        <dbReference type="ChEBI" id="CHEBI:30616"/>
        <dbReference type="ChEBI" id="CHEBI:83421"/>
        <dbReference type="ChEBI" id="CHEBI:456216"/>
        <dbReference type="EC" id="2.7.11.1"/>
    </reaction>
</comment>
<feature type="compositionally biased region" description="Pro residues" evidence="15">
    <location>
        <begin position="25"/>
        <end position="42"/>
    </location>
</feature>
<dbReference type="PRINTS" id="PR01217">
    <property type="entry name" value="PRICHEXTENSN"/>
</dbReference>
<feature type="compositionally biased region" description="Polar residues" evidence="15">
    <location>
        <begin position="404"/>
        <end position="416"/>
    </location>
</feature>
<name>A0A8T0UQG6_PANVG</name>
<keyword evidence="4" id="KW-0723">Serine/threonine-protein kinase</keyword>
<dbReference type="GO" id="GO:0005886">
    <property type="term" value="C:plasma membrane"/>
    <property type="evidence" value="ECO:0007669"/>
    <property type="project" value="UniProtKB-SubCell"/>
</dbReference>
<dbReference type="AlphaFoldDB" id="A0A8T0UQG6"/>
<evidence type="ECO:0000256" key="6">
    <source>
        <dbReference type="ARBA" id="ARBA00022692"/>
    </source>
</evidence>
<dbReference type="EC" id="2.7.11.1" evidence="2"/>
<evidence type="ECO:0000256" key="2">
    <source>
        <dbReference type="ARBA" id="ARBA00012513"/>
    </source>
</evidence>
<accession>A0A8T0UQG6</accession>
<feature type="transmembrane region" description="Helical" evidence="16">
    <location>
        <begin position="334"/>
        <end position="358"/>
    </location>
</feature>
<keyword evidence="9 14" id="KW-0067">ATP-binding</keyword>
<organism evidence="18 19">
    <name type="scientific">Panicum virgatum</name>
    <name type="common">Blackwell switchgrass</name>
    <dbReference type="NCBI Taxonomy" id="38727"/>
    <lineage>
        <taxon>Eukaryota</taxon>
        <taxon>Viridiplantae</taxon>
        <taxon>Streptophyta</taxon>
        <taxon>Embryophyta</taxon>
        <taxon>Tracheophyta</taxon>
        <taxon>Spermatophyta</taxon>
        <taxon>Magnoliopsida</taxon>
        <taxon>Liliopsida</taxon>
        <taxon>Poales</taxon>
        <taxon>Poaceae</taxon>
        <taxon>PACMAD clade</taxon>
        <taxon>Panicoideae</taxon>
        <taxon>Panicodae</taxon>
        <taxon>Paniceae</taxon>
        <taxon>Panicinae</taxon>
        <taxon>Panicum</taxon>
        <taxon>Panicum sect. Hiantes</taxon>
    </lineage>
</organism>
<evidence type="ECO:0000256" key="7">
    <source>
        <dbReference type="ARBA" id="ARBA00022741"/>
    </source>
</evidence>
<dbReference type="PROSITE" id="PS50011">
    <property type="entry name" value="PROTEIN_KINASE_DOM"/>
    <property type="match status" value="1"/>
</dbReference>
<dbReference type="InterPro" id="IPR047117">
    <property type="entry name" value="PERK1-13-like"/>
</dbReference>
<evidence type="ECO:0000256" key="13">
    <source>
        <dbReference type="ARBA" id="ARBA00048679"/>
    </source>
</evidence>
<evidence type="ECO:0000256" key="5">
    <source>
        <dbReference type="ARBA" id="ARBA00022679"/>
    </source>
</evidence>
<dbReference type="PANTHER" id="PTHR47982:SF48">
    <property type="entry name" value="NON-SPECIFIC SERINE_THREONINE PROTEIN KINASE"/>
    <property type="match status" value="1"/>
</dbReference>
<keyword evidence="8" id="KW-0418">Kinase</keyword>
<feature type="compositionally biased region" description="Low complexity" evidence="15">
    <location>
        <begin position="781"/>
        <end position="794"/>
    </location>
</feature>
<dbReference type="InterPro" id="IPR001245">
    <property type="entry name" value="Ser-Thr/Tyr_kinase_cat_dom"/>
</dbReference>
<comment type="subcellular location">
    <subcellularLocation>
        <location evidence="1">Cell membrane</location>
        <topology evidence="1">Single-pass membrane protein</topology>
    </subcellularLocation>
</comment>
<feature type="domain" description="Protein kinase" evidence="17">
    <location>
        <begin position="446"/>
        <end position="713"/>
    </location>
</feature>
<evidence type="ECO:0000256" key="8">
    <source>
        <dbReference type="ARBA" id="ARBA00022777"/>
    </source>
</evidence>
<keyword evidence="19" id="KW-1185">Reference proteome</keyword>
<comment type="caution">
    <text evidence="18">The sequence shown here is derived from an EMBL/GenBank/DDBJ whole genome shotgun (WGS) entry which is preliminary data.</text>
</comment>
<dbReference type="PROSITE" id="PS00108">
    <property type="entry name" value="PROTEIN_KINASE_ST"/>
    <property type="match status" value="1"/>
</dbReference>
<evidence type="ECO:0000313" key="18">
    <source>
        <dbReference type="EMBL" id="KAG2626371.1"/>
    </source>
</evidence>
<evidence type="ECO:0000256" key="12">
    <source>
        <dbReference type="ARBA" id="ARBA00047899"/>
    </source>
</evidence>
<dbReference type="InterPro" id="IPR008271">
    <property type="entry name" value="Ser/Thr_kinase_AS"/>
</dbReference>
<gene>
    <name evidence="18" type="ORF">PVAP13_3KG350700</name>
</gene>
<dbReference type="Gene3D" id="3.30.200.20">
    <property type="entry name" value="Phosphorylase Kinase, domain 1"/>
    <property type="match status" value="1"/>
</dbReference>
<sequence length="841" mass="87311">MPGPPPPSNTPPPSTTSTSITTTSPPAPSPPIPSTTPEPSTPSLPSAGPDLPPAPPLQAPPVLPPPLTTPVAPPAFLPPPAPPAAAPPPPLTLVLPPDPPAAASPPPMPPPRRHLRHHLPCRLHHRRPPHRPQCRLHRQDPCTTDAATAVPSGASARNAVRASSGDTGTTNAGADPAISINASATIAFAAFPRGARATSAVSAFSGDARTRPANALPTLPTNASATVTFAAFPGDARAAKAVSAFSGDATATKAAPDSARCPGPSRATIPAKDARATTRNAISARPGPSRGAQTAALAASCTDATISPWPPGSSWRNPVAAERRRTTPLAAFPAAAHTSGAFIAVIVVAAVVAVAIGYERDRDRRLRGRGDGGNVYGAGPGLPVTSKVSSAPFTSPAQAYSQSQQTFPPWDTSSGVLSGPLRPPPPPPVTGGAVSYAELAAATGGFSGANLLGQGGFGHVYRGALAGAGEVAIKRLRPGSGQGEVEIISRVHHRHLVSLVGYCIHGDHRLLVYEYVPNKTLELHLRGSDRPPLDWQHRWRIALGSAKGLAYLHEDCDPRIIHRDIKAANILLDYNFEPKVSDFGLAKIQHADDTHVSTRVMGTFGYLAPEYATTGKVTDRSDVYSFGVVLLELITGKTPVLSSEPYNDETLVSWSRPRLTRALEEDILDGLTDPRMGADYDAGDMRRLIACAAAAVRHTARSLPRMSQIVRYLEGQLSAEALDAGVAPGQSELLEDHAGEQLRWMRRLAFVPGTTTGGFLTGNMSSSYVREPTSEYGLHPSSSSSDGADASEVSSAHREASRPPTTAASSATGAGVEGQNSGEFGADDGGSRRVRPGCGGA</sequence>
<dbReference type="PROSITE" id="PS00107">
    <property type="entry name" value="PROTEIN_KINASE_ATP"/>
    <property type="match status" value="1"/>
</dbReference>
<dbReference type="GO" id="GO:0005524">
    <property type="term" value="F:ATP binding"/>
    <property type="evidence" value="ECO:0007669"/>
    <property type="project" value="UniProtKB-UniRule"/>
</dbReference>
<keyword evidence="5" id="KW-0808">Transferase</keyword>
<proteinExistence type="predicted"/>
<dbReference type="SUPFAM" id="SSF56112">
    <property type="entry name" value="Protein kinase-like (PK-like)"/>
    <property type="match status" value="1"/>
</dbReference>
<feature type="compositionally biased region" description="Low complexity" evidence="15">
    <location>
        <begin position="15"/>
        <end position="24"/>
    </location>
</feature>
<feature type="region of interest" description="Disordered" evidence="15">
    <location>
        <begin position="404"/>
        <end position="430"/>
    </location>
</feature>
<feature type="region of interest" description="Disordered" evidence="15">
    <location>
        <begin position="1"/>
        <end position="116"/>
    </location>
</feature>
<dbReference type="PANTHER" id="PTHR47982">
    <property type="entry name" value="PROLINE-RICH RECEPTOR-LIKE PROTEIN KINASE PERK4"/>
    <property type="match status" value="1"/>
</dbReference>
<evidence type="ECO:0000256" key="11">
    <source>
        <dbReference type="ARBA" id="ARBA00023136"/>
    </source>
</evidence>
<dbReference type="Proteomes" id="UP000823388">
    <property type="component" value="Chromosome 3K"/>
</dbReference>
<dbReference type="InterPro" id="IPR011009">
    <property type="entry name" value="Kinase-like_dom_sf"/>
</dbReference>
<evidence type="ECO:0000256" key="1">
    <source>
        <dbReference type="ARBA" id="ARBA00004162"/>
    </source>
</evidence>
<evidence type="ECO:0000313" key="19">
    <source>
        <dbReference type="Proteomes" id="UP000823388"/>
    </source>
</evidence>
<feature type="region of interest" description="Disordered" evidence="15">
    <location>
        <begin position="761"/>
        <end position="841"/>
    </location>
</feature>
<dbReference type="SMART" id="SM00220">
    <property type="entry name" value="S_TKc"/>
    <property type="match status" value="1"/>
</dbReference>
<keyword evidence="10 16" id="KW-1133">Transmembrane helix</keyword>
<feature type="region of interest" description="Disordered" evidence="15">
    <location>
        <begin position="145"/>
        <end position="170"/>
    </location>
</feature>
<evidence type="ECO:0000259" key="17">
    <source>
        <dbReference type="PROSITE" id="PS50011"/>
    </source>
</evidence>
<dbReference type="EMBL" id="CM029041">
    <property type="protein sequence ID" value="KAG2626371.1"/>
    <property type="molecule type" value="Genomic_DNA"/>
</dbReference>
<feature type="compositionally biased region" description="Pro residues" evidence="15">
    <location>
        <begin position="1"/>
        <end position="14"/>
    </location>
</feature>
<comment type="catalytic activity">
    <reaction evidence="12">
        <text>L-threonyl-[protein] + ATP = O-phospho-L-threonyl-[protein] + ADP + H(+)</text>
        <dbReference type="Rhea" id="RHEA:46608"/>
        <dbReference type="Rhea" id="RHEA-COMP:11060"/>
        <dbReference type="Rhea" id="RHEA-COMP:11605"/>
        <dbReference type="ChEBI" id="CHEBI:15378"/>
        <dbReference type="ChEBI" id="CHEBI:30013"/>
        <dbReference type="ChEBI" id="CHEBI:30616"/>
        <dbReference type="ChEBI" id="CHEBI:61977"/>
        <dbReference type="ChEBI" id="CHEBI:456216"/>
        <dbReference type="EC" id="2.7.11.1"/>
    </reaction>
</comment>
<feature type="compositionally biased region" description="Pro residues" evidence="15">
    <location>
        <begin position="50"/>
        <end position="110"/>
    </location>
</feature>
<protein>
    <recommendedName>
        <fullName evidence="2">non-specific serine/threonine protein kinase</fullName>
        <ecNumber evidence="2">2.7.11.1</ecNumber>
    </recommendedName>
</protein>
<feature type="binding site" evidence="14">
    <location>
        <position position="474"/>
    </location>
    <ligand>
        <name>ATP</name>
        <dbReference type="ChEBI" id="CHEBI:30616"/>
    </ligand>
</feature>
<reference evidence="18" key="1">
    <citation type="submission" date="2020-05" db="EMBL/GenBank/DDBJ databases">
        <title>WGS assembly of Panicum virgatum.</title>
        <authorList>
            <person name="Lovell J.T."/>
            <person name="Jenkins J."/>
            <person name="Shu S."/>
            <person name="Juenger T.E."/>
            <person name="Schmutz J."/>
        </authorList>
    </citation>
    <scope>NUCLEOTIDE SEQUENCE</scope>
    <source>
        <strain evidence="18">AP13</strain>
    </source>
</reference>
<keyword evidence="3" id="KW-1003">Cell membrane</keyword>
<evidence type="ECO:0000256" key="9">
    <source>
        <dbReference type="ARBA" id="ARBA00022840"/>
    </source>
</evidence>
<evidence type="ECO:0000256" key="10">
    <source>
        <dbReference type="ARBA" id="ARBA00022989"/>
    </source>
</evidence>
<dbReference type="FunFam" id="1.10.510.10:FF:000173">
    <property type="entry name" value="proline-rich receptor-like protein kinase PERK8"/>
    <property type="match status" value="1"/>
</dbReference>
<keyword evidence="11 16" id="KW-0472">Membrane</keyword>
<dbReference type="Gene3D" id="1.10.510.10">
    <property type="entry name" value="Transferase(Phosphotransferase) domain 1"/>
    <property type="match status" value="1"/>
</dbReference>
<dbReference type="Pfam" id="PF07714">
    <property type="entry name" value="PK_Tyr_Ser-Thr"/>
    <property type="match status" value="1"/>
</dbReference>
<keyword evidence="7 14" id="KW-0547">Nucleotide-binding</keyword>
<feature type="compositionally biased region" description="Low complexity" evidence="15">
    <location>
        <begin position="802"/>
        <end position="814"/>
    </location>
</feature>
<dbReference type="InterPro" id="IPR017441">
    <property type="entry name" value="Protein_kinase_ATP_BS"/>
</dbReference>
<evidence type="ECO:0000256" key="14">
    <source>
        <dbReference type="PROSITE-ProRule" id="PRU10141"/>
    </source>
</evidence>
<dbReference type="InterPro" id="IPR000719">
    <property type="entry name" value="Prot_kinase_dom"/>
</dbReference>
<evidence type="ECO:0000256" key="3">
    <source>
        <dbReference type="ARBA" id="ARBA00022475"/>
    </source>
</evidence>
<keyword evidence="6 16" id="KW-0812">Transmembrane</keyword>